<feature type="domain" description="Solute-binding protein family 3/N-terminal" evidence="3">
    <location>
        <begin position="46"/>
        <end position="274"/>
    </location>
</feature>
<evidence type="ECO:0000259" key="3">
    <source>
        <dbReference type="SMART" id="SM00062"/>
    </source>
</evidence>
<keyword evidence="2" id="KW-1133">Transmembrane helix</keyword>
<evidence type="ECO:0000313" key="5">
    <source>
        <dbReference type="Proteomes" id="UP001205603"/>
    </source>
</evidence>
<keyword evidence="2" id="KW-0472">Membrane</keyword>
<feature type="transmembrane region" description="Helical" evidence="2">
    <location>
        <begin position="7"/>
        <end position="24"/>
    </location>
</feature>
<dbReference type="PANTHER" id="PTHR35936">
    <property type="entry name" value="MEMBRANE-BOUND LYTIC MUREIN TRANSGLYCOSYLASE F"/>
    <property type="match status" value="1"/>
</dbReference>
<dbReference type="RefSeq" id="WP_255026144.1">
    <property type="nucleotide sequence ID" value="NZ_JANDHW010000003.1"/>
</dbReference>
<keyword evidence="1" id="KW-0732">Signal</keyword>
<sequence length="274" mass="31731">MKNRNRLILYVILLVLSISVMVMIKKCSRPVHLPIRDYEQIAKSDTLRIVTDYTPLSYRVSGDTVIGFDYELAHLISKRSGLVVEVYPEVSLSKSLEGLNENRYDIVGRPIPITTENKQNYNFAETIQLNKQVLVQRKAEYNNGKKPIRNQLNLGKKELYIVRDTPTRLRIENLSHEIGDTIYIKEEPVYGAEQLVIMVAKGDIDYVVCDETIARKMAKEYSEIDYGTDISFTQFQSWALRKNSPVLLDSLNVWLKEIKKGDEFRSLQKRYFGK</sequence>
<dbReference type="EMBL" id="JANDHW010000003">
    <property type="protein sequence ID" value="MCP9611402.1"/>
    <property type="molecule type" value="Genomic_DNA"/>
</dbReference>
<comment type="caution">
    <text evidence="4">The sequence shown here is derived from an EMBL/GenBank/DDBJ whole genome shotgun (WGS) entry which is preliminary data.</text>
</comment>
<protein>
    <submittedName>
        <fullName evidence="4">Transporter substrate-binding domain-containing protein</fullName>
    </submittedName>
</protein>
<dbReference type="CDD" id="cd01009">
    <property type="entry name" value="PBP2_YfhD_N"/>
    <property type="match status" value="1"/>
</dbReference>
<evidence type="ECO:0000256" key="2">
    <source>
        <dbReference type="SAM" id="Phobius"/>
    </source>
</evidence>
<keyword evidence="2" id="KW-0812">Transmembrane</keyword>
<keyword evidence="5" id="KW-1185">Reference proteome</keyword>
<dbReference type="InterPro" id="IPR001638">
    <property type="entry name" value="Solute-binding_3/MltF_N"/>
</dbReference>
<dbReference type="Pfam" id="PF00497">
    <property type="entry name" value="SBP_bac_3"/>
    <property type="match status" value="1"/>
</dbReference>
<evidence type="ECO:0000313" key="4">
    <source>
        <dbReference type="EMBL" id="MCP9611402.1"/>
    </source>
</evidence>
<gene>
    <name evidence="4" type="ORF">NMU02_04775</name>
</gene>
<reference evidence="4 5" key="1">
    <citation type="submission" date="2022-07" db="EMBL/GenBank/DDBJ databases">
        <title>Fecal culturing of patients with breast cancer.</title>
        <authorList>
            <person name="Teng N.M.Y."/>
            <person name="Kiu R."/>
            <person name="Evans R."/>
            <person name="Baker D.J."/>
            <person name="Zenner C."/>
            <person name="Robinson S.D."/>
            <person name="Hall L.J."/>
        </authorList>
    </citation>
    <scope>NUCLEOTIDE SEQUENCE [LARGE SCALE GENOMIC DNA]</scope>
    <source>
        <strain evidence="4 5">LH1063</strain>
    </source>
</reference>
<dbReference type="PANTHER" id="PTHR35936:SF19">
    <property type="entry name" value="AMINO-ACID-BINDING PROTEIN YXEM-RELATED"/>
    <property type="match status" value="1"/>
</dbReference>
<evidence type="ECO:0000256" key="1">
    <source>
        <dbReference type="ARBA" id="ARBA00022729"/>
    </source>
</evidence>
<dbReference type="Gene3D" id="3.40.190.10">
    <property type="entry name" value="Periplasmic binding protein-like II"/>
    <property type="match status" value="2"/>
</dbReference>
<accession>A0ABT1MFI7</accession>
<organism evidence="4 5">
    <name type="scientific">Coprobacter tertius</name>
    <dbReference type="NCBI Taxonomy" id="2944915"/>
    <lineage>
        <taxon>Bacteria</taxon>
        <taxon>Pseudomonadati</taxon>
        <taxon>Bacteroidota</taxon>
        <taxon>Bacteroidia</taxon>
        <taxon>Bacteroidales</taxon>
        <taxon>Barnesiellaceae</taxon>
        <taxon>Coprobacter</taxon>
    </lineage>
</organism>
<proteinExistence type="predicted"/>
<dbReference type="SMART" id="SM00062">
    <property type="entry name" value="PBPb"/>
    <property type="match status" value="1"/>
</dbReference>
<dbReference type="Proteomes" id="UP001205603">
    <property type="component" value="Unassembled WGS sequence"/>
</dbReference>
<dbReference type="SUPFAM" id="SSF53850">
    <property type="entry name" value="Periplasmic binding protein-like II"/>
    <property type="match status" value="1"/>
</dbReference>
<name>A0ABT1MFI7_9BACT</name>